<dbReference type="InterPro" id="IPR009057">
    <property type="entry name" value="Homeodomain-like_sf"/>
</dbReference>
<feature type="compositionally biased region" description="Polar residues" evidence="6">
    <location>
        <begin position="661"/>
        <end position="681"/>
    </location>
</feature>
<feature type="compositionally biased region" description="Acidic residues" evidence="6">
    <location>
        <begin position="17"/>
        <end position="26"/>
    </location>
</feature>
<dbReference type="SUPFAM" id="SSF46689">
    <property type="entry name" value="Homeodomain-like"/>
    <property type="match status" value="1"/>
</dbReference>
<comment type="caution">
    <text evidence="8">The sequence shown here is derived from an EMBL/GenBank/DDBJ whole genome shotgun (WGS) entry which is preliminary data.</text>
</comment>
<dbReference type="InterPro" id="IPR025160">
    <property type="entry name" value="AATF"/>
</dbReference>
<sequence>MGSASKRQRQDAAISTDSEDVSEQEVEAAISTDSEDVSEQEVEAAISTDSEDVSEQEVEAGTESDFDELEEDHVEQVIGRKDDTMEKLEKEYSNLLTEEQDLLKSLTRHKDEDLLKGQAVKNQKALWDKTLELRFLLQKAYSNSNKLPQEPMRSSFCKSDDAIDEVYNELVISAGKTLNCILELQEAIVKKNPSITQGKDMECGKSEDAPNAADLETDDVWLHIHRMNKRIAPFRNSAVDKWHRKTQVTTGAAAFKGKLHAFNQNISDQVAAIMRDPSRMIQRMQLRRSSVGILGEVAGESLDVKEEGENVDGDPEFLDDSEFYQQLLKEFLESCDLTASETTFYALKKLQTKKRKIVDRRASKSRKIRYNVHEKIVNFMAPEPMTLPPMAPKLFENLFGLRDVKSYANFSSSLLNWISISTAMTMNHDTDRRMKTGAGSTPVAEPATSTATPQLPWSQAASQDSAAGYLLQLPHVQGNIRTSQQHPYDHVEEFSTTAPQYNSTPQYSYPFSLPLNNPKPVETYRASEFCTRLHTSTPLSPQRYTQFQMHQIPFLPFPTMPDYTAPLPTVPVPVFIPDGGLPPQVCGDAVLPGMGHNYPVLPQYVVVGNTIDSEIRNSEEAAGEDDWQFEPDQFEALMGEDENLKMGGFHGLPQEPCSNGLEAQSYETGRNGSSSEQQFDFNPSACPETVNKPRMRWTQELHECFVQAVQNLGGPDRATPKCILRQMNVKGLTIIHVKSHLQKYRLARYQPDAKEDKKPISEGKRRNAPDKESRGQKMPGHESESLRMQWELQKKLHDQLEFQKQLQMQAEENARQLQKILREQEKVRQAFMLVNQQPLASPSTTSASEAGPSLGPTNSAEAEGSVEDSPEKDDEAPRNAEGESILEAGAPLPKRKRSETEDDDIDARNTI</sequence>
<dbReference type="PANTHER" id="PTHR15565:SF0">
    <property type="entry name" value="PROTEIN AATF"/>
    <property type="match status" value="1"/>
</dbReference>
<feature type="region of interest" description="Disordered" evidence="6">
    <location>
        <begin position="838"/>
        <end position="911"/>
    </location>
</feature>
<feature type="region of interest" description="Disordered" evidence="6">
    <location>
        <begin position="748"/>
        <end position="786"/>
    </location>
</feature>
<dbReference type="Pfam" id="PF14379">
    <property type="entry name" value="Myb_CC_LHEQLE"/>
    <property type="match status" value="1"/>
</dbReference>
<comment type="similarity">
    <text evidence="1">Belongs to the AATF family.</text>
</comment>
<dbReference type="Proteomes" id="UP000825729">
    <property type="component" value="Unassembled WGS sequence"/>
</dbReference>
<dbReference type="PROSITE" id="PS51294">
    <property type="entry name" value="HTH_MYB"/>
    <property type="match status" value="1"/>
</dbReference>
<dbReference type="InterPro" id="IPR025756">
    <property type="entry name" value="Myb_CC_LHEQLE"/>
</dbReference>
<feature type="compositionally biased region" description="Basic and acidic residues" evidence="6">
    <location>
        <begin position="751"/>
        <end position="785"/>
    </location>
</feature>
<feature type="compositionally biased region" description="Acidic residues" evidence="6">
    <location>
        <begin position="49"/>
        <end position="72"/>
    </location>
</feature>
<dbReference type="PANTHER" id="PTHR15565">
    <property type="entry name" value="AATF PROTEIN APOPTOSIS ANTAGONIZING TRANSCRIPTION FACTOR"/>
    <property type="match status" value="1"/>
</dbReference>
<evidence type="ECO:0000313" key="9">
    <source>
        <dbReference type="Proteomes" id="UP000825729"/>
    </source>
</evidence>
<dbReference type="NCBIfam" id="TIGR01557">
    <property type="entry name" value="myb_SHAQKYF"/>
    <property type="match status" value="1"/>
</dbReference>
<dbReference type="AlphaFoldDB" id="A0AAV7E509"/>
<proteinExistence type="inferred from homology"/>
<dbReference type="InterPro" id="IPR006447">
    <property type="entry name" value="Myb_dom_plants"/>
</dbReference>
<dbReference type="GO" id="GO:0003677">
    <property type="term" value="F:DNA binding"/>
    <property type="evidence" value="ECO:0007669"/>
    <property type="project" value="InterPro"/>
</dbReference>
<evidence type="ECO:0000256" key="3">
    <source>
        <dbReference type="ARBA" id="ARBA00023163"/>
    </source>
</evidence>
<dbReference type="Gene3D" id="1.10.10.60">
    <property type="entry name" value="Homeodomain-like"/>
    <property type="match status" value="1"/>
</dbReference>
<evidence type="ECO:0000313" key="8">
    <source>
        <dbReference type="EMBL" id="KAG9443884.1"/>
    </source>
</evidence>
<keyword evidence="9" id="KW-1185">Reference proteome</keyword>
<dbReference type="EMBL" id="JAINDJ010000006">
    <property type="protein sequence ID" value="KAG9443884.1"/>
    <property type="molecule type" value="Genomic_DNA"/>
</dbReference>
<dbReference type="InterPro" id="IPR017930">
    <property type="entry name" value="Myb_dom"/>
</dbReference>
<feature type="domain" description="HTH myb-type" evidence="7">
    <location>
        <begin position="689"/>
        <end position="749"/>
    </location>
</feature>
<dbReference type="Pfam" id="PF13339">
    <property type="entry name" value="AATF-Che1"/>
    <property type="match status" value="1"/>
</dbReference>
<evidence type="ECO:0000256" key="4">
    <source>
        <dbReference type="ARBA" id="ARBA00023242"/>
    </source>
</evidence>
<dbReference type="InterPro" id="IPR012617">
    <property type="entry name" value="AATF_C"/>
</dbReference>
<dbReference type="GO" id="GO:0005730">
    <property type="term" value="C:nucleolus"/>
    <property type="evidence" value="ECO:0007669"/>
    <property type="project" value="TreeGrafter"/>
</dbReference>
<keyword evidence="3" id="KW-0804">Transcription</keyword>
<accession>A0AAV7E509</accession>
<evidence type="ECO:0000256" key="5">
    <source>
        <dbReference type="SAM" id="Coils"/>
    </source>
</evidence>
<dbReference type="Pfam" id="PF08164">
    <property type="entry name" value="TRAUB"/>
    <property type="match status" value="1"/>
</dbReference>
<evidence type="ECO:0000259" key="7">
    <source>
        <dbReference type="PROSITE" id="PS51294"/>
    </source>
</evidence>
<dbReference type="FunFam" id="1.10.10.60:FF:000002">
    <property type="entry name" value="Myb family transcription factor"/>
    <property type="match status" value="1"/>
</dbReference>
<keyword evidence="5" id="KW-0175">Coiled coil</keyword>
<protein>
    <recommendedName>
        <fullName evidence="7">HTH myb-type domain-containing protein</fullName>
    </recommendedName>
</protein>
<feature type="compositionally biased region" description="Polar residues" evidence="6">
    <location>
        <begin position="838"/>
        <end position="848"/>
    </location>
</feature>
<feature type="coiled-coil region" evidence="5">
    <location>
        <begin position="78"/>
        <end position="105"/>
    </location>
</feature>
<keyword evidence="2" id="KW-0805">Transcription regulation</keyword>
<dbReference type="Pfam" id="PF00249">
    <property type="entry name" value="Myb_DNA-binding"/>
    <property type="match status" value="1"/>
</dbReference>
<feature type="compositionally biased region" description="Acidic residues" evidence="6">
    <location>
        <begin position="33"/>
        <end position="42"/>
    </location>
</feature>
<feature type="compositionally biased region" description="Acidic residues" evidence="6">
    <location>
        <begin position="864"/>
        <end position="874"/>
    </location>
</feature>
<dbReference type="InterPro" id="IPR039223">
    <property type="entry name" value="AATF/Bfr2"/>
</dbReference>
<evidence type="ECO:0000256" key="6">
    <source>
        <dbReference type="SAM" id="MobiDB-lite"/>
    </source>
</evidence>
<gene>
    <name evidence="8" type="ORF">H6P81_015224</name>
</gene>
<name>A0AAV7E509_ARIFI</name>
<reference evidence="8 9" key="1">
    <citation type="submission" date="2021-07" db="EMBL/GenBank/DDBJ databases">
        <title>The Aristolochia fimbriata genome: insights into angiosperm evolution, floral development and chemical biosynthesis.</title>
        <authorList>
            <person name="Jiao Y."/>
        </authorList>
    </citation>
    <scope>NUCLEOTIDE SEQUENCE [LARGE SCALE GENOMIC DNA]</scope>
    <source>
        <strain evidence="8">IBCAS-2021</strain>
        <tissue evidence="8">Leaf</tissue>
    </source>
</reference>
<evidence type="ECO:0000256" key="1">
    <source>
        <dbReference type="ARBA" id="ARBA00008966"/>
    </source>
</evidence>
<organism evidence="8 9">
    <name type="scientific">Aristolochia fimbriata</name>
    <name type="common">White veined hardy Dutchman's pipe vine</name>
    <dbReference type="NCBI Taxonomy" id="158543"/>
    <lineage>
        <taxon>Eukaryota</taxon>
        <taxon>Viridiplantae</taxon>
        <taxon>Streptophyta</taxon>
        <taxon>Embryophyta</taxon>
        <taxon>Tracheophyta</taxon>
        <taxon>Spermatophyta</taxon>
        <taxon>Magnoliopsida</taxon>
        <taxon>Magnoliidae</taxon>
        <taxon>Piperales</taxon>
        <taxon>Aristolochiaceae</taxon>
        <taxon>Aristolochia</taxon>
    </lineage>
</organism>
<evidence type="ECO:0000256" key="2">
    <source>
        <dbReference type="ARBA" id="ARBA00023015"/>
    </source>
</evidence>
<feature type="region of interest" description="Disordered" evidence="6">
    <location>
        <begin position="658"/>
        <end position="687"/>
    </location>
</feature>
<dbReference type="InterPro" id="IPR001005">
    <property type="entry name" value="SANT/Myb"/>
</dbReference>
<feature type="coiled-coil region" evidence="5">
    <location>
        <begin position="800"/>
        <end position="827"/>
    </location>
</feature>
<keyword evidence="4" id="KW-0539">Nucleus</keyword>
<feature type="region of interest" description="Disordered" evidence="6">
    <location>
        <begin position="433"/>
        <end position="455"/>
    </location>
</feature>
<feature type="region of interest" description="Disordered" evidence="6">
    <location>
        <begin position="1"/>
        <end position="72"/>
    </location>
</feature>